<dbReference type="Proteomes" id="UP000239907">
    <property type="component" value="Unassembled WGS sequence"/>
</dbReference>
<reference evidence="1 2" key="1">
    <citation type="submission" date="2016-12" db="EMBL/GenBank/DDBJ databases">
        <title>Study of bacterial adaptation to deep sea.</title>
        <authorList>
            <person name="Song J."/>
            <person name="Yoshizawa S."/>
            <person name="Kogure K."/>
        </authorList>
    </citation>
    <scope>NUCLEOTIDE SEQUENCE [LARGE SCALE GENOMIC DNA]</scope>
    <source>
        <strain evidence="1 2">SAORIC-165</strain>
    </source>
</reference>
<evidence type="ECO:0000313" key="2">
    <source>
        <dbReference type="Proteomes" id="UP000239907"/>
    </source>
</evidence>
<gene>
    <name evidence="1" type="ORF">BSZ32_01130</name>
</gene>
<protein>
    <submittedName>
        <fullName evidence="1">Uncharacterized protein</fullName>
    </submittedName>
</protein>
<accession>A0A2S7TWW5</accession>
<keyword evidence="2" id="KW-1185">Reference proteome</keyword>
<proteinExistence type="predicted"/>
<evidence type="ECO:0000313" key="1">
    <source>
        <dbReference type="EMBL" id="PQJ27236.1"/>
    </source>
</evidence>
<dbReference type="EMBL" id="MQWA01000001">
    <property type="protein sequence ID" value="PQJ27236.1"/>
    <property type="molecule type" value="Genomic_DNA"/>
</dbReference>
<name>A0A2S7TWW5_9BACT</name>
<comment type="caution">
    <text evidence="1">The sequence shown here is derived from an EMBL/GenBank/DDBJ whole genome shotgun (WGS) entry which is preliminary data.</text>
</comment>
<dbReference type="AlphaFoldDB" id="A0A2S7TWW5"/>
<organism evidence="1 2">
    <name type="scientific">Rubritalea profundi</name>
    <dbReference type="NCBI Taxonomy" id="1658618"/>
    <lineage>
        <taxon>Bacteria</taxon>
        <taxon>Pseudomonadati</taxon>
        <taxon>Verrucomicrobiota</taxon>
        <taxon>Verrucomicrobiia</taxon>
        <taxon>Verrucomicrobiales</taxon>
        <taxon>Rubritaleaceae</taxon>
        <taxon>Rubritalea</taxon>
    </lineage>
</organism>
<sequence length="68" mass="7936">MAFLFSFACGCELRSTRKLTQAMKQKIIFRQDLEDILQLLNNSHLASEKRNAFTEWPKSPSWSNVFIV</sequence>